<proteinExistence type="inferred from homology"/>
<dbReference type="Proteomes" id="UP000050421">
    <property type="component" value="Unassembled WGS sequence"/>
</dbReference>
<evidence type="ECO:0000256" key="2">
    <source>
        <dbReference type="ARBA" id="ARBA00010742"/>
    </source>
</evidence>
<dbReference type="GO" id="GO:0042597">
    <property type="term" value="C:periplasmic space"/>
    <property type="evidence" value="ECO:0007669"/>
    <property type="project" value="UniProtKB-SubCell"/>
</dbReference>
<dbReference type="AlphaFoldDB" id="A0A0P8ACV1"/>
<evidence type="ECO:0000313" key="5">
    <source>
        <dbReference type="EMBL" id="KPQ15702.1"/>
    </source>
</evidence>
<dbReference type="Gene3D" id="3.40.190.10">
    <property type="entry name" value="Periplasmic binding protein-like II"/>
    <property type="match status" value="2"/>
</dbReference>
<evidence type="ECO:0000256" key="3">
    <source>
        <dbReference type="ARBA" id="ARBA00022729"/>
    </source>
</evidence>
<evidence type="ECO:0000256" key="1">
    <source>
        <dbReference type="ARBA" id="ARBA00004418"/>
    </source>
</evidence>
<comment type="similarity">
    <text evidence="2">Belongs to the bacterial solute-binding protein SsuA/TauA family.</text>
</comment>
<dbReference type="PANTHER" id="PTHR30024:SF47">
    <property type="entry name" value="TAURINE-BINDING PERIPLASMIC PROTEIN"/>
    <property type="match status" value="1"/>
</dbReference>
<organism evidence="5 6">
    <name type="scientific">Algoriphagus marincola HL-49</name>
    <dbReference type="NCBI Taxonomy" id="1305737"/>
    <lineage>
        <taxon>Bacteria</taxon>
        <taxon>Pseudomonadati</taxon>
        <taxon>Bacteroidota</taxon>
        <taxon>Cytophagia</taxon>
        <taxon>Cytophagales</taxon>
        <taxon>Cyclobacteriaceae</taxon>
        <taxon>Algoriphagus</taxon>
    </lineage>
</organism>
<dbReference type="Pfam" id="PF22384">
    <property type="entry name" value="PBP2_Ca3427_like"/>
    <property type="match status" value="1"/>
</dbReference>
<accession>A0A0P8ACV1</accession>
<sequence length="293" mass="33919">MTKENIIRITGVPEHFNLPWRKIVDQQPFLERQVRLEWIDESRGSGQMNQALRKGETDIAIVLTESFLKDHQQGNSSKLIGFHVKSPLIWGIHLGSQSKYKSLQDIQNPRFYISRLGSGSNLMAYVLAKRENWNSKDLQFEIVDNLDGALSRYESDPDAMFLWEKYTTMPWVQSGQLRRIGEVPSPWPCFGISCRQEVIDQFGDLIFDLRDQVYQLSNSLQNAPNLAEEISSLYHLDKEQVSEWLLQTEWETESIIDTNTLNQAMEEMVELGILTEKINPKAFLAIDRIRLTN</sequence>
<dbReference type="PANTHER" id="PTHR30024">
    <property type="entry name" value="ALIPHATIC SULFONATES-BINDING PROTEIN-RELATED"/>
    <property type="match status" value="1"/>
</dbReference>
<comment type="subcellular location">
    <subcellularLocation>
        <location evidence="1">Periplasm</location>
    </subcellularLocation>
</comment>
<dbReference type="EMBL" id="LJXT01000048">
    <property type="protein sequence ID" value="KPQ15702.1"/>
    <property type="molecule type" value="Genomic_DNA"/>
</dbReference>
<name>A0A0P8ACV1_9BACT</name>
<feature type="domain" description="Ca3427-like PBP 2" evidence="4">
    <location>
        <begin position="90"/>
        <end position="183"/>
    </location>
</feature>
<dbReference type="eggNOG" id="COG0715">
    <property type="taxonomic scope" value="Bacteria"/>
</dbReference>
<dbReference type="InterPro" id="IPR054364">
    <property type="entry name" value="Ca3427-like_PBP2"/>
</dbReference>
<evidence type="ECO:0000259" key="4">
    <source>
        <dbReference type="Pfam" id="PF22384"/>
    </source>
</evidence>
<dbReference type="SUPFAM" id="SSF53850">
    <property type="entry name" value="Periplasmic binding protein-like II"/>
    <property type="match status" value="1"/>
</dbReference>
<reference evidence="5 6" key="1">
    <citation type="submission" date="2015-09" db="EMBL/GenBank/DDBJ databases">
        <title>Identification and resolution of microdiversity through metagenomic sequencing of parallel consortia.</title>
        <authorList>
            <person name="Nelson W.C."/>
            <person name="Romine M.F."/>
            <person name="Lindemann S.R."/>
        </authorList>
    </citation>
    <scope>NUCLEOTIDE SEQUENCE [LARGE SCALE GENOMIC DNA]</scope>
    <source>
        <strain evidence="5">HL-49</strain>
    </source>
</reference>
<dbReference type="PATRIC" id="fig|1305737.6.peg.2402"/>
<dbReference type="OrthoDB" id="6191474at2"/>
<comment type="caution">
    <text evidence="5">The sequence shown here is derived from an EMBL/GenBank/DDBJ whole genome shotgun (WGS) entry which is preliminary data.</text>
</comment>
<dbReference type="STRING" id="1305737.GCA_000526355_00421"/>
<evidence type="ECO:0000313" key="6">
    <source>
        <dbReference type="Proteomes" id="UP000050421"/>
    </source>
</evidence>
<protein>
    <recommendedName>
        <fullName evidence="4">Ca3427-like PBP 2 domain-containing protein</fullName>
    </recommendedName>
</protein>
<keyword evidence="3" id="KW-0732">Signal</keyword>
<gene>
    <name evidence="5" type="ORF">HLUCCX10_08865</name>
</gene>